<evidence type="ECO:0008006" key="3">
    <source>
        <dbReference type="Google" id="ProtNLM"/>
    </source>
</evidence>
<protein>
    <recommendedName>
        <fullName evidence="3">PemK-like, MazF-like toxin of type II toxin-antitoxin system</fullName>
    </recommendedName>
</protein>
<evidence type="ECO:0000313" key="2">
    <source>
        <dbReference type="Proteomes" id="UP000004703"/>
    </source>
</evidence>
<geneLocation type="plasmid" evidence="2">
    <name>pladfl_1</name>
</geneLocation>
<accession>A0A5E8H6K1</accession>
<evidence type="ECO:0000313" key="1">
    <source>
        <dbReference type="EMBL" id="EEE48142.2"/>
    </source>
</evidence>
<dbReference type="AlphaFoldDB" id="A0A5E8H6K1"/>
<proteinExistence type="predicted"/>
<dbReference type="EMBL" id="ACCU02000005">
    <property type="protein sequence ID" value="EEE48142.2"/>
    <property type="molecule type" value="Genomic_DNA"/>
</dbReference>
<sequence length="141" mass="15646">MNLSKTMPGTMFKQGDVAEFHYLWHREAERGEESGRIPRAVCALDKAPGNPDVVFLFLFTSKQPLDGQLALSVPEIECRRIGVASPCWVILDEFNRVEMDKDYDFVSTEPIGSVSAAFLREIAATIKQAAQASAIKAVKRT</sequence>
<reference evidence="1 2" key="1">
    <citation type="submission" date="2008-01" db="EMBL/GenBank/DDBJ databases">
        <authorList>
            <person name="Wagner-Dobler I."/>
            <person name="Ferriera S."/>
            <person name="Johnson J."/>
            <person name="Kravitz S."/>
            <person name="Beeson K."/>
            <person name="Sutton G."/>
            <person name="Rogers Y.-H."/>
            <person name="Friedman R."/>
            <person name="Frazier M."/>
            <person name="Venter J.C."/>
        </authorList>
    </citation>
    <scope>NUCLEOTIDE SEQUENCE [LARGE SCALE GENOMIC DNA]</scope>
    <source>
        <strain evidence="2">DSM 17067 / NCIMB 14079 / DFL-11</strain>
        <plasmid evidence="2">pladfl_1</plasmid>
    </source>
</reference>
<organism evidence="1 2">
    <name type="scientific">Roseibium alexandrii (strain DSM 17067 / NCIMB 14079 / DFL-11)</name>
    <name type="common">Labrenzia alexandrii</name>
    <dbReference type="NCBI Taxonomy" id="244592"/>
    <lineage>
        <taxon>Bacteria</taxon>
        <taxon>Pseudomonadati</taxon>
        <taxon>Pseudomonadota</taxon>
        <taxon>Alphaproteobacteria</taxon>
        <taxon>Hyphomicrobiales</taxon>
        <taxon>Stappiaceae</taxon>
        <taxon>Roseibium</taxon>
    </lineage>
</organism>
<dbReference type="Proteomes" id="UP000004703">
    <property type="component" value="Plasmid pLADFL_1"/>
</dbReference>
<name>A0A5E8H6K1_ROSAD</name>
<dbReference type="RefSeq" id="WP_228198301.1">
    <property type="nucleotide sequence ID" value="NZ_CM011003.1"/>
</dbReference>
<reference evidence="1 2" key="2">
    <citation type="submission" date="2013-04" db="EMBL/GenBank/DDBJ databases">
        <authorList>
            <person name="Fiebig A."/>
            <person name="Pradella S."/>
            <person name="Wagner-Doebler I."/>
        </authorList>
    </citation>
    <scope>NUCLEOTIDE SEQUENCE [LARGE SCALE GENOMIC DNA]</scope>
    <source>
        <strain evidence="2">DSM 17067 / NCIMB 14079 / DFL-11</strain>
        <plasmid evidence="2">pladfl_1</plasmid>
    </source>
</reference>
<gene>
    <name evidence="1" type="ORF">SADFL11_36</name>
</gene>
<comment type="caution">
    <text evidence="1">The sequence shown here is derived from an EMBL/GenBank/DDBJ whole genome shotgun (WGS) entry which is preliminary data.</text>
</comment>
<keyword evidence="1" id="KW-0614">Plasmid</keyword>